<dbReference type="HOGENOM" id="CLU_576417_0_0_1"/>
<protein>
    <submittedName>
        <fullName evidence="2">Uncharacterized protein</fullName>
    </submittedName>
</protein>
<dbReference type="EMBL" id="GL945430">
    <property type="protein sequence ID" value="EGO28896.1"/>
    <property type="molecule type" value="Genomic_DNA"/>
</dbReference>
<feature type="compositionally biased region" description="Basic and acidic residues" evidence="1">
    <location>
        <begin position="188"/>
        <end position="198"/>
    </location>
</feature>
<dbReference type="OrthoDB" id="3268823at2759"/>
<dbReference type="RefSeq" id="XP_007315095.1">
    <property type="nucleotide sequence ID" value="XM_007315033.1"/>
</dbReference>
<proteinExistence type="predicted"/>
<dbReference type="AlphaFoldDB" id="F8NL80"/>
<feature type="compositionally biased region" description="Basic and acidic residues" evidence="1">
    <location>
        <begin position="267"/>
        <end position="278"/>
    </location>
</feature>
<sequence>MADMQPLQDEDEDKVQGALATGQTQKRAAEAGTVIRDEVREKNGLSESGKEEGGMEEKQKQKDEGMQEEPLPSRVPIEASRDPLKPSEPPEQLSDRPSQPPQVQPPHIRAQPPQSLLKEIPPRVPGSQGYLKKAEPAAAIAFSSTGAGGLSLEGRSRELQGRGEQTKEEKPIKADHKDETVPNQGKLTAREGVTHDNGKTVNKTFTGVGAGGALFGAAALTEEEKQRKISHIQSEDADREKLGEYQRDRERMGREASGQEGILKASGMEEKVRDKEVGGETGVKKVKKAREEDKQESKENKESKAGFDLGAALGNGAVGGKDFAAQGSAIPGNGVAHDDMPKKEPGDESGKAHEHGQGRFLPGYQTNYHPSDLHPASGDETKGADNDTALKSPGEGSHFAGDSEDGDIASHEGMRETSIDHGKGDSQEVASADKGGKRVSFLKKMKGEAKIIAGKVSGKEGKVEAGKRVLHGEV</sequence>
<organism>
    <name type="scientific">Serpula lacrymans var. lacrymans (strain S7.9)</name>
    <name type="common">Dry rot fungus</name>
    <dbReference type="NCBI Taxonomy" id="578457"/>
    <lineage>
        <taxon>Eukaryota</taxon>
        <taxon>Fungi</taxon>
        <taxon>Dikarya</taxon>
        <taxon>Basidiomycota</taxon>
        <taxon>Agaricomycotina</taxon>
        <taxon>Agaricomycetes</taxon>
        <taxon>Agaricomycetidae</taxon>
        <taxon>Boletales</taxon>
        <taxon>Coniophorineae</taxon>
        <taxon>Serpulaceae</taxon>
        <taxon>Serpula</taxon>
    </lineage>
</organism>
<feature type="compositionally biased region" description="Basic and acidic residues" evidence="1">
    <location>
        <begin position="154"/>
        <end position="180"/>
    </location>
</feature>
<feature type="region of interest" description="Disordered" evidence="1">
    <location>
        <begin position="223"/>
        <end position="437"/>
    </location>
</feature>
<dbReference type="KEGG" id="sla:SERLADRAFT_459773"/>
<feature type="compositionally biased region" description="Basic and acidic residues" evidence="1">
    <location>
        <begin position="336"/>
        <end position="357"/>
    </location>
</feature>
<gene>
    <name evidence="2" type="ORF">SERLADRAFT_459773</name>
</gene>
<name>F8NL80_SERL9</name>
<feature type="compositionally biased region" description="Basic and acidic residues" evidence="1">
    <location>
        <begin position="35"/>
        <end position="65"/>
    </location>
</feature>
<feature type="compositionally biased region" description="Basic and acidic residues" evidence="1">
    <location>
        <begin position="408"/>
        <end position="426"/>
    </location>
</feature>
<dbReference type="Proteomes" id="UP000008064">
    <property type="component" value="Unassembled WGS sequence"/>
</dbReference>
<feature type="compositionally biased region" description="Basic and acidic residues" evidence="1">
    <location>
        <begin position="223"/>
        <end position="254"/>
    </location>
</feature>
<accession>F8NL80</accession>
<feature type="compositionally biased region" description="Basic and acidic residues" evidence="1">
    <location>
        <begin position="289"/>
        <end position="305"/>
    </location>
</feature>
<reference evidence="2" key="1">
    <citation type="submission" date="2011-04" db="EMBL/GenBank/DDBJ databases">
        <title>Evolution of plant cell wall degrading machinery underlies the functional diversity of forest fungi.</title>
        <authorList>
            <consortium name="US DOE Joint Genome Institute (JGI-PGF)"/>
            <person name="Eastwood D.C."/>
            <person name="Floudas D."/>
            <person name="Binder M."/>
            <person name="Majcherczyk A."/>
            <person name="Schneider P."/>
            <person name="Aerts A."/>
            <person name="Asiegbu F.O."/>
            <person name="Baker S.E."/>
            <person name="Barry K."/>
            <person name="Bendiksby M."/>
            <person name="Blumentritt M."/>
            <person name="Coutinho P.M."/>
            <person name="Cullen D."/>
            <person name="Cullen D."/>
            <person name="Gathman A."/>
            <person name="Goodell B."/>
            <person name="Henrissat B."/>
            <person name="Ihrmark K."/>
            <person name="Kauserud H."/>
            <person name="Kohler A."/>
            <person name="LaButti K."/>
            <person name="Lapidus A."/>
            <person name="Lavin J.L."/>
            <person name="Lee Y.-H."/>
            <person name="Lindquist E."/>
            <person name="Lilly W."/>
            <person name="Lucas S."/>
            <person name="Morin E."/>
            <person name="Murat C."/>
            <person name="Oguiza J.A."/>
            <person name="Park J."/>
            <person name="Pisabarro A.G."/>
            <person name="Riley R."/>
            <person name="Rosling A."/>
            <person name="Salamov A."/>
            <person name="Schmidt O."/>
            <person name="Schmutz J."/>
            <person name="Skrede I."/>
            <person name="Stenlid J."/>
            <person name="Wiebenga A."/>
            <person name="Xie X."/>
            <person name="Kues U."/>
            <person name="Hibbett D.S."/>
            <person name="Hoffmeister D."/>
            <person name="Hogberg N."/>
            <person name="Martin F."/>
            <person name="Grigoriev I.V."/>
            <person name="Watkinson S.C."/>
        </authorList>
    </citation>
    <scope>NUCLEOTIDE SEQUENCE</scope>
    <source>
        <strain evidence="2">S7.9</strain>
    </source>
</reference>
<feature type="region of interest" description="Disordered" evidence="1">
    <location>
        <begin position="1"/>
        <end position="200"/>
    </location>
</feature>
<dbReference type="GeneID" id="18817970"/>
<evidence type="ECO:0000256" key="1">
    <source>
        <dbReference type="SAM" id="MobiDB-lite"/>
    </source>
</evidence>
<evidence type="ECO:0000313" key="2">
    <source>
        <dbReference type="EMBL" id="EGO28896.1"/>
    </source>
</evidence>